<dbReference type="EMBL" id="UXAW01000090">
    <property type="protein sequence ID" value="VDC32005.1"/>
    <property type="molecule type" value="Genomic_DNA"/>
</dbReference>
<feature type="transmembrane region" description="Helical" evidence="2">
    <location>
        <begin position="27"/>
        <end position="45"/>
    </location>
</feature>
<sequence>MKPLRRAPLFLAPSPYRRRRLRDAARILPVAGVLLMILPMLWTPAGDGNRRLSGDVIWFFLTWAGLILTAAVFAPGLARPEDKWPGEGPAGGKGDEDED</sequence>
<reference evidence="3 4" key="1">
    <citation type="submission" date="2018-11" db="EMBL/GenBank/DDBJ databases">
        <authorList>
            <person name="Criscuolo A."/>
        </authorList>
    </citation>
    <scope>NUCLEOTIDE SEQUENCE [LARGE SCALE GENOMIC DNA]</scope>
    <source>
        <strain evidence="3">ACIP111625</strain>
    </source>
</reference>
<evidence type="ECO:0000256" key="1">
    <source>
        <dbReference type="SAM" id="MobiDB-lite"/>
    </source>
</evidence>
<protein>
    <submittedName>
        <fullName evidence="3">Uncharacterized protein</fullName>
    </submittedName>
</protein>
<name>A0A3P5XB64_9RHOB</name>
<gene>
    <name evidence="3" type="ORF">XINFAN_03268</name>
</gene>
<keyword evidence="2" id="KW-0812">Transmembrane</keyword>
<keyword evidence="2" id="KW-1133">Transmembrane helix</keyword>
<dbReference type="AlphaFoldDB" id="A0A3P5XB64"/>
<proteinExistence type="predicted"/>
<keyword evidence="2" id="KW-0472">Membrane</keyword>
<evidence type="ECO:0000256" key="2">
    <source>
        <dbReference type="SAM" id="Phobius"/>
    </source>
</evidence>
<keyword evidence="4" id="KW-1185">Reference proteome</keyword>
<feature type="transmembrane region" description="Helical" evidence="2">
    <location>
        <begin position="57"/>
        <end position="78"/>
    </location>
</feature>
<dbReference type="Proteomes" id="UP000277498">
    <property type="component" value="Unassembled WGS sequence"/>
</dbReference>
<dbReference type="RefSeq" id="WP_124087971.1">
    <property type="nucleotide sequence ID" value="NZ_UXAW01000090.1"/>
</dbReference>
<accession>A0A3P5XB64</accession>
<organism evidence="3 4">
    <name type="scientific">Pseudogemmobacter humi</name>
    <dbReference type="NCBI Taxonomy" id="2483812"/>
    <lineage>
        <taxon>Bacteria</taxon>
        <taxon>Pseudomonadati</taxon>
        <taxon>Pseudomonadota</taxon>
        <taxon>Alphaproteobacteria</taxon>
        <taxon>Rhodobacterales</taxon>
        <taxon>Paracoccaceae</taxon>
        <taxon>Pseudogemmobacter</taxon>
    </lineage>
</organism>
<feature type="region of interest" description="Disordered" evidence="1">
    <location>
        <begin position="78"/>
        <end position="99"/>
    </location>
</feature>
<evidence type="ECO:0000313" key="4">
    <source>
        <dbReference type="Proteomes" id="UP000277498"/>
    </source>
</evidence>
<dbReference type="OrthoDB" id="7871801at2"/>
<evidence type="ECO:0000313" key="3">
    <source>
        <dbReference type="EMBL" id="VDC32005.1"/>
    </source>
</evidence>